<accession>A0AAD8CHZ0</accession>
<dbReference type="Proteomes" id="UP001230051">
    <property type="component" value="Unassembled WGS sequence"/>
</dbReference>
<feature type="region of interest" description="Disordered" evidence="1">
    <location>
        <begin position="45"/>
        <end position="79"/>
    </location>
</feature>
<reference evidence="2" key="1">
    <citation type="submission" date="2022-02" db="EMBL/GenBank/DDBJ databases">
        <title>Atlantic sturgeon de novo genome assembly.</title>
        <authorList>
            <person name="Stock M."/>
            <person name="Klopp C."/>
            <person name="Guiguen Y."/>
            <person name="Cabau C."/>
            <person name="Parinello H."/>
            <person name="Santidrian Yebra-Pimentel E."/>
            <person name="Kuhl H."/>
            <person name="Dirks R.P."/>
            <person name="Guessner J."/>
            <person name="Wuertz S."/>
            <person name="Du K."/>
            <person name="Schartl M."/>
        </authorList>
    </citation>
    <scope>NUCLEOTIDE SEQUENCE</scope>
    <source>
        <strain evidence="2">STURGEONOMICS-FGT-2020</strain>
        <tissue evidence="2">Whole blood</tissue>
    </source>
</reference>
<evidence type="ECO:0000313" key="2">
    <source>
        <dbReference type="EMBL" id="KAK1150442.1"/>
    </source>
</evidence>
<organism evidence="2 3">
    <name type="scientific">Acipenser oxyrinchus oxyrinchus</name>
    <dbReference type="NCBI Taxonomy" id="40147"/>
    <lineage>
        <taxon>Eukaryota</taxon>
        <taxon>Metazoa</taxon>
        <taxon>Chordata</taxon>
        <taxon>Craniata</taxon>
        <taxon>Vertebrata</taxon>
        <taxon>Euteleostomi</taxon>
        <taxon>Actinopterygii</taxon>
        <taxon>Chondrostei</taxon>
        <taxon>Acipenseriformes</taxon>
        <taxon>Acipenseridae</taxon>
        <taxon>Acipenser</taxon>
    </lineage>
</organism>
<feature type="compositionally biased region" description="Basic and acidic residues" evidence="1">
    <location>
        <begin position="50"/>
        <end position="64"/>
    </location>
</feature>
<evidence type="ECO:0000313" key="3">
    <source>
        <dbReference type="Proteomes" id="UP001230051"/>
    </source>
</evidence>
<name>A0AAD8CHZ0_ACIOX</name>
<evidence type="ECO:0000256" key="1">
    <source>
        <dbReference type="SAM" id="MobiDB-lite"/>
    </source>
</evidence>
<dbReference type="EMBL" id="JAGXEW010000061">
    <property type="protein sequence ID" value="KAK1150442.1"/>
    <property type="molecule type" value="Genomic_DNA"/>
</dbReference>
<dbReference type="AlphaFoldDB" id="A0AAD8CHZ0"/>
<keyword evidence="3" id="KW-1185">Reference proteome</keyword>
<comment type="caution">
    <text evidence="2">The sequence shown here is derived from an EMBL/GenBank/DDBJ whole genome shotgun (WGS) entry which is preliminary data.</text>
</comment>
<protein>
    <submittedName>
        <fullName evidence="2">snRNA-activating protein complex subunit 1-like isoform X1</fullName>
    </submittedName>
</protein>
<proteinExistence type="predicted"/>
<gene>
    <name evidence="2" type="primary">Snapc1</name>
    <name evidence="2" type="ORF">AOXY_G34081</name>
</gene>
<sequence>MKCAISSDKTQPDKALSLIKQDLVSDLRNFALDFHEWQENRKRKLKHALKKEAHGMEEEKKEEDGGGEGSSPVNEVSLE</sequence>